<dbReference type="SUPFAM" id="SSF52091">
    <property type="entry name" value="SpoIIaa-like"/>
    <property type="match status" value="1"/>
</dbReference>
<dbReference type="PROSITE" id="PS50801">
    <property type="entry name" value="STAS"/>
    <property type="match status" value="1"/>
</dbReference>
<reference evidence="4" key="1">
    <citation type="submission" date="2023-07" db="EMBL/GenBank/DDBJ databases">
        <title>30 novel species of actinomycetes from the DSMZ collection.</title>
        <authorList>
            <person name="Nouioui I."/>
        </authorList>
    </citation>
    <scope>NUCLEOTIDE SEQUENCE [LARGE SCALE GENOMIC DNA]</scope>
    <source>
        <strain evidence="4">DSM 41982</strain>
    </source>
</reference>
<sequence>MPADTAPTTDAVLVVPFDGLVDLDNEEEAETALFTTLDRAAARLVVVHVRSRIVTPDALRILLRARTRTGERGTVLCVAAPYPVARRVLHLSGLARRLRLAATVPGAVRRASGGGGCAHLATLPGQRAAGRTNAASRRGARRVPRPYLP</sequence>
<feature type="region of interest" description="Disordered" evidence="1">
    <location>
        <begin position="127"/>
        <end position="149"/>
    </location>
</feature>
<evidence type="ECO:0000313" key="4">
    <source>
        <dbReference type="Proteomes" id="UP001183607"/>
    </source>
</evidence>
<dbReference type="EMBL" id="JAVRER010000052">
    <property type="protein sequence ID" value="MDT0418714.1"/>
    <property type="molecule type" value="Genomic_DNA"/>
</dbReference>
<feature type="compositionally biased region" description="Basic residues" evidence="1">
    <location>
        <begin position="138"/>
        <end position="149"/>
    </location>
</feature>
<feature type="domain" description="STAS" evidence="2">
    <location>
        <begin position="2"/>
        <end position="111"/>
    </location>
</feature>
<evidence type="ECO:0000256" key="1">
    <source>
        <dbReference type="SAM" id="MobiDB-lite"/>
    </source>
</evidence>
<dbReference type="AlphaFoldDB" id="A0ABD5EBD6"/>
<evidence type="ECO:0000259" key="2">
    <source>
        <dbReference type="PROSITE" id="PS50801"/>
    </source>
</evidence>
<gene>
    <name evidence="3" type="ORF">RM574_24860</name>
</gene>
<accession>A0ABD5EBD6</accession>
<evidence type="ECO:0000313" key="3">
    <source>
        <dbReference type="EMBL" id="MDT0418714.1"/>
    </source>
</evidence>
<dbReference type="InterPro" id="IPR002645">
    <property type="entry name" value="STAS_dom"/>
</dbReference>
<dbReference type="RefSeq" id="WP_254667479.1">
    <property type="nucleotide sequence ID" value="NZ_JAVRER010000052.1"/>
</dbReference>
<organism evidence="3 4">
    <name type="scientific">Streptomyces evansiae</name>
    <dbReference type="NCBI Taxonomy" id="3075535"/>
    <lineage>
        <taxon>Bacteria</taxon>
        <taxon>Bacillati</taxon>
        <taxon>Actinomycetota</taxon>
        <taxon>Actinomycetes</taxon>
        <taxon>Kitasatosporales</taxon>
        <taxon>Streptomycetaceae</taxon>
        <taxon>Streptomyces</taxon>
    </lineage>
</organism>
<proteinExistence type="predicted"/>
<dbReference type="Proteomes" id="UP001183607">
    <property type="component" value="Unassembled WGS sequence"/>
</dbReference>
<name>A0ABD5EBD6_9ACTN</name>
<comment type="caution">
    <text evidence="3">The sequence shown here is derived from an EMBL/GenBank/DDBJ whole genome shotgun (WGS) entry which is preliminary data.</text>
</comment>
<dbReference type="Gene3D" id="3.30.750.24">
    <property type="entry name" value="STAS domain"/>
    <property type="match status" value="1"/>
</dbReference>
<dbReference type="InterPro" id="IPR036513">
    <property type="entry name" value="STAS_dom_sf"/>
</dbReference>
<protein>
    <submittedName>
        <fullName evidence="3">STAS domain-containing protein</fullName>
    </submittedName>
</protein>